<protein>
    <submittedName>
        <fullName evidence="3">Uncharacterized protein</fullName>
    </submittedName>
</protein>
<name>A0A199UWT1_ANACO</name>
<keyword evidence="1" id="KW-0175">Coiled coil</keyword>
<dbReference type="Pfam" id="PF03004">
    <property type="entry name" value="Transposase_24"/>
    <property type="match status" value="1"/>
</dbReference>
<feature type="coiled-coil region" evidence="1">
    <location>
        <begin position="223"/>
        <end position="250"/>
    </location>
</feature>
<feature type="non-terminal residue" evidence="3">
    <location>
        <position position="1"/>
    </location>
</feature>
<dbReference type="STRING" id="4615.A0A199UWT1"/>
<sequence length="343" mass="39532">FINNFLQDLPMKKRVIHPKFTTNMTSESSKQQGQQNHGLHSQETSKHSSKYHMQVNANHHVHSRYQRSNFQTAADQLPPLSRNENVDEADYGLLSHRMQYSTRSGTVRSRMKAGPLPNIVEHSANRGGKELSRAEIFVLTHTKKNKEPMNKASSDHIKRIRELQSKLSEDNEDNLGPEDIFSQVFGKEKHGCIRGLGLGPIPSELFGPKHTHQTCLRMTREARIEADKKVDMLNEKIHNMEEKYRKMMEIFGSEENYEKVMAMFTSMQQTKTSEPLHNDAPIAQSDHLKDRQNYENECSPEENSQQEIESFSSSHLVPPRQVLKVNRRTIKNVTSAQVEYIRT</sequence>
<feature type="region of interest" description="Disordered" evidence="2">
    <location>
        <begin position="288"/>
        <end position="315"/>
    </location>
</feature>
<evidence type="ECO:0000313" key="4">
    <source>
        <dbReference type="Proteomes" id="UP000092600"/>
    </source>
</evidence>
<proteinExistence type="predicted"/>
<organism evidence="3 4">
    <name type="scientific">Ananas comosus</name>
    <name type="common">Pineapple</name>
    <name type="synonym">Ananas ananas</name>
    <dbReference type="NCBI Taxonomy" id="4615"/>
    <lineage>
        <taxon>Eukaryota</taxon>
        <taxon>Viridiplantae</taxon>
        <taxon>Streptophyta</taxon>
        <taxon>Embryophyta</taxon>
        <taxon>Tracheophyta</taxon>
        <taxon>Spermatophyta</taxon>
        <taxon>Magnoliopsida</taxon>
        <taxon>Liliopsida</taxon>
        <taxon>Poales</taxon>
        <taxon>Bromeliaceae</taxon>
        <taxon>Bromelioideae</taxon>
        <taxon>Ananas</taxon>
    </lineage>
</organism>
<reference evidence="3 4" key="1">
    <citation type="journal article" date="2016" name="DNA Res.">
        <title>The draft genome of MD-2 pineapple using hybrid error correction of long reads.</title>
        <authorList>
            <person name="Redwan R.M."/>
            <person name="Saidin A."/>
            <person name="Kumar S.V."/>
        </authorList>
    </citation>
    <scope>NUCLEOTIDE SEQUENCE [LARGE SCALE GENOMIC DNA]</scope>
    <source>
        <strain evidence="4">cv. MD2</strain>
        <tissue evidence="3">Leaf</tissue>
    </source>
</reference>
<dbReference type="InterPro" id="IPR004252">
    <property type="entry name" value="Probable_transposase_24"/>
</dbReference>
<dbReference type="Proteomes" id="UP000092600">
    <property type="component" value="Unassembled WGS sequence"/>
</dbReference>
<dbReference type="AlphaFoldDB" id="A0A199UWT1"/>
<evidence type="ECO:0000256" key="1">
    <source>
        <dbReference type="SAM" id="Coils"/>
    </source>
</evidence>
<evidence type="ECO:0000313" key="3">
    <source>
        <dbReference type="EMBL" id="OAY69076.1"/>
    </source>
</evidence>
<comment type="caution">
    <text evidence="3">The sequence shown here is derived from an EMBL/GenBank/DDBJ whole genome shotgun (WGS) entry which is preliminary data.</text>
</comment>
<feature type="region of interest" description="Disordered" evidence="2">
    <location>
        <begin position="24"/>
        <end position="49"/>
    </location>
</feature>
<gene>
    <name evidence="3" type="ORF">ACMD2_25922</name>
</gene>
<dbReference type="EMBL" id="LSRQ01004563">
    <property type="protein sequence ID" value="OAY69076.1"/>
    <property type="molecule type" value="Genomic_DNA"/>
</dbReference>
<evidence type="ECO:0000256" key="2">
    <source>
        <dbReference type="SAM" id="MobiDB-lite"/>
    </source>
</evidence>
<accession>A0A199UWT1</accession>
<feature type="compositionally biased region" description="Polar residues" evidence="2">
    <location>
        <begin position="24"/>
        <end position="42"/>
    </location>
</feature>
<feature type="compositionally biased region" description="Polar residues" evidence="2">
    <location>
        <begin position="301"/>
        <end position="315"/>
    </location>
</feature>